<dbReference type="EMBL" id="OCYS01000146">
    <property type="protein sequence ID" value="SON92787.1"/>
    <property type="molecule type" value="Genomic_DNA"/>
</dbReference>
<dbReference type="Proteomes" id="UP000234166">
    <property type="component" value="Unassembled WGS sequence"/>
</dbReference>
<accession>A0AB38E5G4</accession>
<evidence type="ECO:0000313" key="4">
    <source>
        <dbReference type="Proteomes" id="UP000234181"/>
    </source>
</evidence>
<proteinExistence type="predicted"/>
<evidence type="ECO:0000313" key="3">
    <source>
        <dbReference type="Proteomes" id="UP000234166"/>
    </source>
</evidence>
<keyword evidence="4" id="KW-1185">Reference proteome</keyword>
<dbReference type="Proteomes" id="UP000234181">
    <property type="component" value="Unassembled WGS sequence"/>
</dbReference>
<dbReference type="EMBL" id="OCYT01000148">
    <property type="protein sequence ID" value="SON88595.1"/>
    <property type="molecule type" value="Genomic_DNA"/>
</dbReference>
<evidence type="ECO:0000313" key="2">
    <source>
        <dbReference type="EMBL" id="SON92787.1"/>
    </source>
</evidence>
<gene>
    <name evidence="1" type="ORF">XAP6984_880043</name>
    <name evidence="2" type="ORF">XAP7430_870041</name>
</gene>
<organism evidence="2 3">
    <name type="scientific">Xanthomonas campestris pv. phaseoli</name>
    <dbReference type="NCBI Taxonomy" id="317013"/>
    <lineage>
        <taxon>Bacteria</taxon>
        <taxon>Pseudomonadati</taxon>
        <taxon>Pseudomonadota</taxon>
        <taxon>Gammaproteobacteria</taxon>
        <taxon>Lysobacterales</taxon>
        <taxon>Lysobacteraceae</taxon>
        <taxon>Xanthomonas</taxon>
    </lineage>
</organism>
<dbReference type="AlphaFoldDB" id="A0AB38E5G4"/>
<protein>
    <submittedName>
        <fullName evidence="2">Uncharacterized protein</fullName>
    </submittedName>
</protein>
<name>A0AB38E5G4_XANCH</name>
<comment type="caution">
    <text evidence="2">The sequence shown here is derived from an EMBL/GenBank/DDBJ whole genome shotgun (WGS) entry which is preliminary data.</text>
</comment>
<sequence length="63" mass="6846">MALPPAAFQRGSWRERTAALAGGDRNKPLTFSQARPESALGCCNGAATLQGHHLRQRRLFAVK</sequence>
<reference evidence="3 4" key="1">
    <citation type="submission" date="2017-10" db="EMBL/GenBank/DDBJ databases">
        <authorList>
            <person name="Regsiter A."/>
            <person name="William W."/>
        </authorList>
    </citation>
    <scope>NUCLEOTIDE SEQUENCE [LARGE SCALE GENOMIC DNA]</scope>
    <source>
        <strain evidence="1 4">CFBP6984</strain>
        <strain evidence="2 3">CFBP7430</strain>
    </source>
</reference>
<evidence type="ECO:0000313" key="1">
    <source>
        <dbReference type="EMBL" id="SON88595.1"/>
    </source>
</evidence>